<feature type="transmembrane region" description="Helical" evidence="1">
    <location>
        <begin position="118"/>
        <end position="142"/>
    </location>
</feature>
<feature type="transmembrane region" description="Helical" evidence="1">
    <location>
        <begin position="79"/>
        <end position="98"/>
    </location>
</feature>
<keyword evidence="3" id="KW-0808">Transferase</keyword>
<evidence type="ECO:0000256" key="1">
    <source>
        <dbReference type="SAM" id="Phobius"/>
    </source>
</evidence>
<dbReference type="Pfam" id="PF06580">
    <property type="entry name" value="His_kinase"/>
    <property type="match status" value="1"/>
</dbReference>
<dbReference type="PANTHER" id="PTHR34220">
    <property type="entry name" value="SENSOR HISTIDINE KINASE YPDA"/>
    <property type="match status" value="1"/>
</dbReference>
<accession>A0A5B2VT64</accession>
<evidence type="ECO:0000313" key="3">
    <source>
        <dbReference type="EMBL" id="KAA2242993.1"/>
    </source>
</evidence>
<feature type="transmembrane region" description="Helical" evidence="1">
    <location>
        <begin position="41"/>
        <end position="67"/>
    </location>
</feature>
<reference evidence="3 4" key="2">
    <citation type="submission" date="2019-09" db="EMBL/GenBank/DDBJ databases">
        <authorList>
            <person name="Jin C."/>
        </authorList>
    </citation>
    <scope>NUCLEOTIDE SEQUENCE [LARGE SCALE GENOMIC DNA]</scope>
    <source>
        <strain evidence="3 4">BN140078</strain>
    </source>
</reference>
<sequence length="350" mass="40544">MKRLFVVLLHTGYWLLYALLVFTFVWVLIKTAHMTFNNVRFLAIHSPVMVVSFPPALLGFYSAYLVLFRLLQRKQFLPLLGLSLLFALAAGVITYSYLELSRNIAALNGPQERIQIVIFLSLLAYLHSIIALVMKGFISWYGDIRLKENLSRKNFETELALVKSQIHPHFLFNTINNIDVLIEKDAARASLYLNKLSDIMRFMLYETKAEQMPLSKELDYINKYIALQQIRSANANYVRYQVEGDAANNMIAPMLFIPYIENAFKYAEHRKSENAINIQLKIEKDIIHFNCENMYKRELPPQSGNNGYNGLGNELLQKRLQLLYPGKHSLHITHDNGVYKVNLMLQTHEH</sequence>
<comment type="caution">
    <text evidence="3">The sequence shown here is derived from an EMBL/GenBank/DDBJ whole genome shotgun (WGS) entry which is preliminary data.</text>
</comment>
<protein>
    <submittedName>
        <fullName evidence="3">Histidine kinase</fullName>
    </submittedName>
</protein>
<organism evidence="3 4">
    <name type="scientific">Chitinophaga agrisoli</name>
    <dbReference type="NCBI Taxonomy" id="2607653"/>
    <lineage>
        <taxon>Bacteria</taxon>
        <taxon>Pseudomonadati</taxon>
        <taxon>Bacteroidota</taxon>
        <taxon>Chitinophagia</taxon>
        <taxon>Chitinophagales</taxon>
        <taxon>Chitinophagaceae</taxon>
        <taxon>Chitinophaga</taxon>
    </lineage>
</organism>
<keyword evidence="1" id="KW-1133">Transmembrane helix</keyword>
<dbReference type="AlphaFoldDB" id="A0A5B2VT64"/>
<keyword evidence="3" id="KW-0418">Kinase</keyword>
<dbReference type="GO" id="GO:0000155">
    <property type="term" value="F:phosphorelay sensor kinase activity"/>
    <property type="evidence" value="ECO:0007669"/>
    <property type="project" value="InterPro"/>
</dbReference>
<dbReference type="InterPro" id="IPR050640">
    <property type="entry name" value="Bact_2-comp_sensor_kinase"/>
</dbReference>
<keyword evidence="1" id="KW-0812">Transmembrane</keyword>
<dbReference type="InterPro" id="IPR010559">
    <property type="entry name" value="Sig_transdc_His_kin_internal"/>
</dbReference>
<keyword evidence="4" id="KW-1185">Reference proteome</keyword>
<gene>
    <name evidence="3" type="ORF">F0L74_10760</name>
</gene>
<dbReference type="GO" id="GO:0016020">
    <property type="term" value="C:membrane"/>
    <property type="evidence" value="ECO:0007669"/>
    <property type="project" value="InterPro"/>
</dbReference>
<name>A0A5B2VT64_9BACT</name>
<reference evidence="3 4" key="1">
    <citation type="submission" date="2019-09" db="EMBL/GenBank/DDBJ databases">
        <title>Chitinophaga ginsengihumi sp. nov., isolated from soil of ginseng rhizosphere.</title>
        <authorList>
            <person name="Lee J."/>
        </authorList>
    </citation>
    <scope>NUCLEOTIDE SEQUENCE [LARGE SCALE GENOMIC DNA]</scope>
    <source>
        <strain evidence="3 4">BN140078</strain>
    </source>
</reference>
<dbReference type="EMBL" id="VUOC01000002">
    <property type="protein sequence ID" value="KAA2242993.1"/>
    <property type="molecule type" value="Genomic_DNA"/>
</dbReference>
<dbReference type="Proteomes" id="UP000324611">
    <property type="component" value="Unassembled WGS sequence"/>
</dbReference>
<evidence type="ECO:0000259" key="2">
    <source>
        <dbReference type="Pfam" id="PF06580"/>
    </source>
</evidence>
<keyword evidence="1" id="KW-0472">Membrane</keyword>
<dbReference type="RefSeq" id="WP_149837869.1">
    <property type="nucleotide sequence ID" value="NZ_VUOC01000002.1"/>
</dbReference>
<proteinExistence type="predicted"/>
<dbReference type="PANTHER" id="PTHR34220:SF7">
    <property type="entry name" value="SENSOR HISTIDINE KINASE YPDA"/>
    <property type="match status" value="1"/>
</dbReference>
<evidence type="ECO:0000313" key="4">
    <source>
        <dbReference type="Proteomes" id="UP000324611"/>
    </source>
</evidence>
<feature type="domain" description="Signal transduction histidine kinase internal region" evidence="2">
    <location>
        <begin position="158"/>
        <end position="233"/>
    </location>
</feature>
<feature type="transmembrane region" description="Helical" evidence="1">
    <location>
        <begin position="12"/>
        <end position="29"/>
    </location>
</feature>